<keyword evidence="3 6" id="KW-0560">Oxidoreductase</keyword>
<evidence type="ECO:0000256" key="2">
    <source>
        <dbReference type="ARBA" id="ARBA00022643"/>
    </source>
</evidence>
<reference evidence="8" key="1">
    <citation type="submission" date="2023-02" db="EMBL/GenBank/DDBJ databases">
        <title>Actinokineospora globicatena NBRC 15670.</title>
        <authorList>
            <person name="Ichikawa N."/>
            <person name="Sato H."/>
            <person name="Tonouchi N."/>
        </authorList>
    </citation>
    <scope>NUCLEOTIDE SEQUENCE</scope>
    <source>
        <strain evidence="8">NBRC 15670</strain>
    </source>
</reference>
<feature type="domain" description="Flavodoxin-like fold" evidence="7">
    <location>
        <begin position="4"/>
        <end position="166"/>
    </location>
</feature>
<dbReference type="EMBL" id="BSSD01000008">
    <property type="protein sequence ID" value="GLW94092.1"/>
    <property type="molecule type" value="Genomic_DNA"/>
</dbReference>
<dbReference type="EC" id="1.6.5.-" evidence="6"/>
<keyword evidence="4 6" id="KW-0520">NAD</keyword>
<dbReference type="GO" id="GO:0010181">
    <property type="term" value="F:FMN binding"/>
    <property type="evidence" value="ECO:0007669"/>
    <property type="project" value="UniProtKB-UniRule"/>
</dbReference>
<dbReference type="Gene3D" id="3.40.50.360">
    <property type="match status" value="1"/>
</dbReference>
<keyword evidence="9" id="KW-1185">Reference proteome</keyword>
<feature type="binding site" evidence="6">
    <location>
        <position position="9"/>
    </location>
    <ligand>
        <name>FMN</name>
        <dbReference type="ChEBI" id="CHEBI:58210"/>
    </ligand>
</feature>
<sequence>MGLFRLDSSIRRTDSVSRAVADTVTENWVAANPSGTVVRRDLAAEGLPGTAWTDAVAGVSTPVEQRTPAQTAAIDLATALADEVSAADSLVIATSLYNFGISQHLKTWIDLVITDPRFAPGQQPLAGKQVALVIARGGGYAPGTPRAGWDHATPWLVRIFQDVLGAEVTLLEAELTLAGTIPAMAELIPLAQQSATAAHTLAASTGRSFATKIAV</sequence>
<gene>
    <name evidence="8" type="primary">acpD</name>
    <name evidence="6" type="synonym">azoR</name>
    <name evidence="8" type="ORF">Aglo03_49080</name>
</gene>
<dbReference type="GO" id="GO:0016652">
    <property type="term" value="F:oxidoreductase activity, acting on NAD(P)H as acceptor"/>
    <property type="evidence" value="ECO:0007669"/>
    <property type="project" value="UniProtKB-UniRule"/>
</dbReference>
<comment type="subunit">
    <text evidence="6">Homodimer.</text>
</comment>
<evidence type="ECO:0000256" key="5">
    <source>
        <dbReference type="ARBA" id="ARBA00048542"/>
    </source>
</evidence>
<dbReference type="InterPro" id="IPR050104">
    <property type="entry name" value="FMN-dep_NADH:Q_OxRdtase_AzoR1"/>
</dbReference>
<evidence type="ECO:0000256" key="4">
    <source>
        <dbReference type="ARBA" id="ARBA00023027"/>
    </source>
</evidence>
<comment type="function">
    <text evidence="6">Quinone reductase that provides resistance to thiol-specific stress caused by electrophilic quinones.</text>
</comment>
<dbReference type="AlphaFoldDB" id="A0A9W6QR19"/>
<dbReference type="EC" id="1.7.1.17" evidence="6"/>
<name>A0A9W6QR19_9PSEU</name>
<feature type="binding site" evidence="6">
    <location>
        <begin position="15"/>
        <end position="17"/>
    </location>
    <ligand>
        <name>FMN</name>
        <dbReference type="ChEBI" id="CHEBI:58210"/>
    </ligand>
</feature>
<comment type="catalytic activity">
    <reaction evidence="5">
        <text>N,N-dimethyl-1,4-phenylenediamine + anthranilate + 2 NAD(+) = 2-(4-dimethylaminophenyl)diazenylbenzoate + 2 NADH + 2 H(+)</text>
        <dbReference type="Rhea" id="RHEA:55872"/>
        <dbReference type="ChEBI" id="CHEBI:15378"/>
        <dbReference type="ChEBI" id="CHEBI:15783"/>
        <dbReference type="ChEBI" id="CHEBI:16567"/>
        <dbReference type="ChEBI" id="CHEBI:57540"/>
        <dbReference type="ChEBI" id="CHEBI:57945"/>
        <dbReference type="ChEBI" id="CHEBI:71579"/>
        <dbReference type="EC" id="1.7.1.17"/>
    </reaction>
    <physiologicalReaction direction="right-to-left" evidence="5">
        <dbReference type="Rhea" id="RHEA:55874"/>
    </physiologicalReaction>
</comment>
<dbReference type="PANTHER" id="PTHR43741">
    <property type="entry name" value="FMN-DEPENDENT NADH-AZOREDUCTASE 1"/>
    <property type="match status" value="1"/>
</dbReference>
<comment type="function">
    <text evidence="6">Also exhibits azoreductase activity. Catalyzes the reductive cleavage of the azo bond in aromatic azo compounds to the corresponding amines.</text>
</comment>
<dbReference type="InterPro" id="IPR023048">
    <property type="entry name" value="NADH:quinone_OxRdtase_FMN_depd"/>
</dbReference>
<evidence type="ECO:0000256" key="3">
    <source>
        <dbReference type="ARBA" id="ARBA00023002"/>
    </source>
</evidence>
<comment type="caution">
    <text evidence="6">Lacks conserved residue(s) required for the propagation of feature annotation.</text>
</comment>
<accession>A0A9W6QR19</accession>
<dbReference type="HAMAP" id="MF_01216">
    <property type="entry name" value="Azoreductase_type1"/>
    <property type="match status" value="1"/>
</dbReference>
<dbReference type="Proteomes" id="UP001165042">
    <property type="component" value="Unassembled WGS sequence"/>
</dbReference>
<dbReference type="InterPro" id="IPR003680">
    <property type="entry name" value="Flavodoxin_fold"/>
</dbReference>
<dbReference type="RefSeq" id="WP_285612282.1">
    <property type="nucleotide sequence ID" value="NZ_BSSD01000008.1"/>
</dbReference>
<dbReference type="Pfam" id="PF02525">
    <property type="entry name" value="Flavodoxin_2"/>
    <property type="match status" value="1"/>
</dbReference>
<dbReference type="GO" id="GO:0016655">
    <property type="term" value="F:oxidoreductase activity, acting on NAD(P)H, quinone or similar compound as acceptor"/>
    <property type="evidence" value="ECO:0007669"/>
    <property type="project" value="InterPro"/>
</dbReference>
<organism evidence="8 9">
    <name type="scientific">Actinokineospora globicatena</name>
    <dbReference type="NCBI Taxonomy" id="103729"/>
    <lineage>
        <taxon>Bacteria</taxon>
        <taxon>Bacillati</taxon>
        <taxon>Actinomycetota</taxon>
        <taxon>Actinomycetes</taxon>
        <taxon>Pseudonocardiales</taxon>
        <taxon>Pseudonocardiaceae</taxon>
        <taxon>Actinokineospora</taxon>
    </lineage>
</organism>
<evidence type="ECO:0000313" key="8">
    <source>
        <dbReference type="EMBL" id="GLW94092.1"/>
    </source>
</evidence>
<dbReference type="GO" id="GO:0009055">
    <property type="term" value="F:electron transfer activity"/>
    <property type="evidence" value="ECO:0007669"/>
    <property type="project" value="UniProtKB-UniRule"/>
</dbReference>
<evidence type="ECO:0000256" key="6">
    <source>
        <dbReference type="HAMAP-Rule" id="MF_01216"/>
    </source>
</evidence>
<comment type="caution">
    <text evidence="8">The sequence shown here is derived from an EMBL/GenBank/DDBJ whole genome shotgun (WGS) entry which is preliminary data.</text>
</comment>
<protein>
    <recommendedName>
        <fullName evidence="6">FMN dependent NADH:quinone oxidoreductase</fullName>
        <ecNumber evidence="6">1.6.5.-</ecNumber>
    </recommendedName>
    <alternativeName>
        <fullName evidence="6">Azo-dye reductase</fullName>
    </alternativeName>
    <alternativeName>
        <fullName evidence="6">FMN-dependent NADH-azo compound oxidoreductase</fullName>
    </alternativeName>
    <alternativeName>
        <fullName evidence="6">FMN-dependent NADH-azoreductase</fullName>
        <ecNumber evidence="6">1.7.1.17</ecNumber>
    </alternativeName>
</protein>
<comment type="similarity">
    <text evidence="6">Belongs to the azoreductase type 1 family.</text>
</comment>
<dbReference type="InterPro" id="IPR029039">
    <property type="entry name" value="Flavoprotein-like_sf"/>
</dbReference>
<evidence type="ECO:0000313" key="9">
    <source>
        <dbReference type="Proteomes" id="UP001165042"/>
    </source>
</evidence>
<keyword evidence="2 6" id="KW-0288">FMN</keyword>
<comment type="cofactor">
    <cofactor evidence="6">
        <name>FMN</name>
        <dbReference type="ChEBI" id="CHEBI:58210"/>
    </cofactor>
    <text evidence="6">Binds 1 FMN per subunit.</text>
</comment>
<evidence type="ECO:0000256" key="1">
    <source>
        <dbReference type="ARBA" id="ARBA00022630"/>
    </source>
</evidence>
<comment type="catalytic activity">
    <reaction evidence="6">
        <text>2 a quinone + NADH + H(+) = 2 a 1,4-benzosemiquinone + NAD(+)</text>
        <dbReference type="Rhea" id="RHEA:65952"/>
        <dbReference type="ChEBI" id="CHEBI:15378"/>
        <dbReference type="ChEBI" id="CHEBI:57540"/>
        <dbReference type="ChEBI" id="CHEBI:57945"/>
        <dbReference type="ChEBI" id="CHEBI:132124"/>
        <dbReference type="ChEBI" id="CHEBI:134225"/>
    </reaction>
</comment>
<dbReference type="SUPFAM" id="SSF52218">
    <property type="entry name" value="Flavoproteins"/>
    <property type="match status" value="1"/>
</dbReference>
<evidence type="ECO:0000259" key="7">
    <source>
        <dbReference type="Pfam" id="PF02525"/>
    </source>
</evidence>
<keyword evidence="1 6" id="KW-0285">Flavoprotein</keyword>
<dbReference type="PANTHER" id="PTHR43741:SF4">
    <property type="entry name" value="FMN-DEPENDENT NADH:QUINONE OXIDOREDUCTASE"/>
    <property type="match status" value="1"/>
</dbReference>
<proteinExistence type="inferred from homology"/>